<dbReference type="STRING" id="145857.GA0070616_4411"/>
<dbReference type="InterPro" id="IPR010982">
    <property type="entry name" value="Lambda_DNA-bd_dom_sf"/>
</dbReference>
<dbReference type="PROSITE" id="PS50943">
    <property type="entry name" value="HTH_CROC1"/>
    <property type="match status" value="1"/>
</dbReference>
<dbReference type="Gene3D" id="1.10.260.40">
    <property type="entry name" value="lambda repressor-like DNA-binding domains"/>
    <property type="match status" value="1"/>
</dbReference>
<keyword evidence="4" id="KW-1185">Reference proteome</keyword>
<name>A0A1C6SRV0_9ACTN</name>
<proteinExistence type="predicted"/>
<keyword evidence="3" id="KW-0238">DNA-binding</keyword>
<dbReference type="OrthoDB" id="3388513at2"/>
<accession>A0A1C6SRV0</accession>
<evidence type="ECO:0000259" key="2">
    <source>
        <dbReference type="PROSITE" id="PS50943"/>
    </source>
</evidence>
<evidence type="ECO:0000313" key="3">
    <source>
        <dbReference type="EMBL" id="SCL32228.1"/>
    </source>
</evidence>
<dbReference type="Proteomes" id="UP000199699">
    <property type="component" value="Unassembled WGS sequence"/>
</dbReference>
<dbReference type="GO" id="GO:0003677">
    <property type="term" value="F:DNA binding"/>
    <property type="evidence" value="ECO:0007669"/>
    <property type="project" value="UniProtKB-KW"/>
</dbReference>
<feature type="region of interest" description="Disordered" evidence="1">
    <location>
        <begin position="1"/>
        <end position="38"/>
    </location>
</feature>
<evidence type="ECO:0000256" key="1">
    <source>
        <dbReference type="SAM" id="MobiDB-lite"/>
    </source>
</evidence>
<dbReference type="EMBL" id="FMHT01000003">
    <property type="protein sequence ID" value="SCL32228.1"/>
    <property type="molecule type" value="Genomic_DNA"/>
</dbReference>
<feature type="domain" description="HTH cro/C1-type" evidence="2">
    <location>
        <begin position="86"/>
        <end position="128"/>
    </location>
</feature>
<dbReference type="InterPro" id="IPR001387">
    <property type="entry name" value="Cro/C1-type_HTH"/>
</dbReference>
<organism evidence="3 4">
    <name type="scientific">Micromonospora nigra</name>
    <dbReference type="NCBI Taxonomy" id="145857"/>
    <lineage>
        <taxon>Bacteria</taxon>
        <taxon>Bacillati</taxon>
        <taxon>Actinomycetota</taxon>
        <taxon>Actinomycetes</taxon>
        <taxon>Micromonosporales</taxon>
        <taxon>Micromonosporaceae</taxon>
        <taxon>Micromonospora</taxon>
    </lineage>
</organism>
<gene>
    <name evidence="3" type="ORF">GA0070616_4411</name>
</gene>
<protein>
    <submittedName>
        <fullName evidence="3">Cro/C1-type HTH DNA-binding domain-containing protein</fullName>
    </submittedName>
</protein>
<evidence type="ECO:0000313" key="4">
    <source>
        <dbReference type="Proteomes" id="UP000199699"/>
    </source>
</evidence>
<dbReference type="Pfam" id="PF13443">
    <property type="entry name" value="HTH_26"/>
    <property type="match status" value="1"/>
</dbReference>
<reference evidence="3 4" key="1">
    <citation type="submission" date="2016-06" db="EMBL/GenBank/DDBJ databases">
        <authorList>
            <person name="Kjaerup R.B."/>
            <person name="Dalgaard T.S."/>
            <person name="Juul-Madsen H.R."/>
        </authorList>
    </citation>
    <scope>NUCLEOTIDE SEQUENCE [LARGE SCALE GENOMIC DNA]</scope>
    <source>
        <strain evidence="3 4">DSM 43818</strain>
    </source>
</reference>
<dbReference type="AlphaFoldDB" id="A0A1C6SRV0"/>
<sequence>MSTLQARRNRRTAIAQSLRDHRASQKRSHPQPPRPPLLVAFRGSRLSRPDTHVRYGDGVAERTVDREAWAAVVTQLIRDEANGNTSAFAKLVGVTYKTVRRWLTKTTDVSDDSLRQVARALHIKPADLLVRVGLYDAAEIATASATPQIAADDPAMRVILEADVPPRVQQRMIQRLQELRARDAERHVDEVRWWVNQAKGM</sequence>
<dbReference type="SUPFAM" id="SSF47413">
    <property type="entry name" value="lambda repressor-like DNA-binding domains"/>
    <property type="match status" value="1"/>
</dbReference>